<dbReference type="EMBL" id="JAENIK010000011">
    <property type="protein sequence ID" value="MBK1815965.1"/>
    <property type="molecule type" value="Genomic_DNA"/>
</dbReference>
<name>A0A934R660_9BACT</name>
<reference evidence="3" key="1">
    <citation type="submission" date="2021-01" db="EMBL/GenBank/DDBJ databases">
        <title>Modified the classification status of verrucomicrobia.</title>
        <authorList>
            <person name="Feng X."/>
        </authorList>
    </citation>
    <scope>NUCLEOTIDE SEQUENCE</scope>
    <source>
        <strain evidence="3">JCM 18052</strain>
    </source>
</reference>
<proteinExistence type="predicted"/>
<dbReference type="Gene3D" id="2.30.30.700">
    <property type="entry name" value="SLA1 homology domain 1"/>
    <property type="match status" value="1"/>
</dbReference>
<dbReference type="RefSeq" id="WP_200350925.1">
    <property type="nucleotide sequence ID" value="NZ_BAABHZ010000006.1"/>
</dbReference>
<dbReference type="PANTHER" id="PTHR34154:SF3">
    <property type="entry name" value="ALKALI-SENSITIVE LINKAGE PROTEIN 1"/>
    <property type="match status" value="1"/>
</dbReference>
<dbReference type="AlphaFoldDB" id="A0A934R660"/>
<dbReference type="PANTHER" id="PTHR34154">
    <property type="entry name" value="ALKALI-SENSITIVE LINKAGE PROTEIN 1"/>
    <property type="match status" value="1"/>
</dbReference>
<gene>
    <name evidence="3" type="ORF">JIN84_10065</name>
</gene>
<dbReference type="Gene3D" id="3.20.20.80">
    <property type="entry name" value="Glycosidases"/>
    <property type="match status" value="1"/>
</dbReference>
<sequence length="524" mass="57676">MKTHAILPAVIAFLSAAGIQRMPAREWTFTGIPTPVEAEFVAMKNGGVVLRGPNGKSFEIPFANFGAVDQKYLRAVEANGGQPPPPEPGKPVTARTGYKSRSVTTLENQTVALDGPMELHLTGAGDPAVGSTFNFTSPDAWLFFENVVPSVVKSRFLSRMRVDGSKASTETNVRVVRYGSGAVVIPQPPDFPALTVYDGTNLTGQSKPLKCFTRYDDARLGALKKSISSFVLKRGYTATIAREEDGSGVSRNYVAQDHDLVIDSLPAELDKNIRFIRIYPWRWTGKKGIAGGIGQKLEAAWFYDWNIGTDSSPDVEYVPIAQKLGWPNLDQNWEKRGSVHLLGFNEPDHKDQSNLTVDQAIKAWPALLVSGLRVGSPAVSDGGLGWLYDFMGKAKAANLRVDFVAVHYYRAVGDPGDAKGAADQMFRFLKDIHDRTKLPIWVTEWNNGANWTTAPDPNDRQQKAAIAAMIKMMDETPFVERYAAYNWVEACRELSRKDGSLTPAGEVYRDQKSPVSYIQEKVGK</sequence>
<evidence type="ECO:0000313" key="3">
    <source>
        <dbReference type="EMBL" id="MBK1815965.1"/>
    </source>
</evidence>
<dbReference type="InterPro" id="IPR017853">
    <property type="entry name" value="GH"/>
</dbReference>
<evidence type="ECO:0000313" key="4">
    <source>
        <dbReference type="Proteomes" id="UP000600139"/>
    </source>
</evidence>
<feature type="region of interest" description="Disordered" evidence="1">
    <location>
        <begin position="77"/>
        <end position="98"/>
    </location>
</feature>
<comment type="caution">
    <text evidence="3">The sequence shown here is derived from an EMBL/GenBank/DDBJ whole genome shotgun (WGS) entry which is preliminary data.</text>
</comment>
<accession>A0A934R660</accession>
<evidence type="ECO:0000256" key="1">
    <source>
        <dbReference type="SAM" id="MobiDB-lite"/>
    </source>
</evidence>
<evidence type="ECO:0000259" key="2">
    <source>
        <dbReference type="Pfam" id="PF11790"/>
    </source>
</evidence>
<feature type="domain" description="Asl1-like glycosyl hydrolase catalytic" evidence="2">
    <location>
        <begin position="294"/>
        <end position="508"/>
    </location>
</feature>
<protein>
    <recommendedName>
        <fullName evidence="2">Asl1-like glycosyl hydrolase catalytic domain-containing protein</fullName>
    </recommendedName>
</protein>
<dbReference type="SUPFAM" id="SSF51445">
    <property type="entry name" value="(Trans)glycosidases"/>
    <property type="match status" value="1"/>
</dbReference>
<dbReference type="InterPro" id="IPR053183">
    <property type="entry name" value="ASL1"/>
</dbReference>
<dbReference type="InterPro" id="IPR024655">
    <property type="entry name" value="Asl1_glyco_hydro_catalytic"/>
</dbReference>
<organism evidence="3 4">
    <name type="scientific">Luteolibacter yonseiensis</name>
    <dbReference type="NCBI Taxonomy" id="1144680"/>
    <lineage>
        <taxon>Bacteria</taxon>
        <taxon>Pseudomonadati</taxon>
        <taxon>Verrucomicrobiota</taxon>
        <taxon>Verrucomicrobiia</taxon>
        <taxon>Verrucomicrobiales</taxon>
        <taxon>Verrucomicrobiaceae</taxon>
        <taxon>Luteolibacter</taxon>
    </lineage>
</organism>
<keyword evidence="4" id="KW-1185">Reference proteome</keyword>
<dbReference type="Proteomes" id="UP000600139">
    <property type="component" value="Unassembled WGS sequence"/>
</dbReference>
<dbReference type="Pfam" id="PF11790">
    <property type="entry name" value="Glyco_hydro_cc"/>
    <property type="match status" value="1"/>
</dbReference>